<dbReference type="Gene3D" id="3.30.450.20">
    <property type="entry name" value="PAS domain"/>
    <property type="match status" value="4"/>
</dbReference>
<keyword evidence="4" id="KW-0597">Phosphoprotein</keyword>
<feature type="domain" description="PAC" evidence="16">
    <location>
        <begin position="404"/>
        <end position="458"/>
    </location>
</feature>
<dbReference type="PROSITE" id="PS50112">
    <property type="entry name" value="PAS"/>
    <property type="match status" value="1"/>
</dbReference>
<keyword evidence="7" id="KW-0547">Nucleotide-binding</keyword>
<dbReference type="SUPFAM" id="SSF55785">
    <property type="entry name" value="PYP-like sensor domain (PAS domain)"/>
    <property type="match status" value="4"/>
</dbReference>
<name>A0ABS8TYW6_9SPHI</name>
<gene>
    <name evidence="17" type="ORF">LT679_00210</name>
</gene>
<sequence length="874" mass="97980">MNKTRLLSSDQLLDIFSGSHIATAIYTTEDLIIEAVTEAMLHFWGKTRDIVGLPLEIAVPELVGQPFIEQMRGTFQTGKIFSGKSVPAVLENNGRLQTSYYDYEYRPLKNADGRIYCMIHTASDVTDAVSGRKAVEKEQQHLNDLENEQALNEELAAANEELSAINEELQQTQEHLNQLNAELEDRVTERTASLESSEAKMRYLIDDAPVAIAVLSGPNFIVEQANQYILKIWGKSSAVIGQTIYDALPEIEGQAFFPILENVYASGEAYYGSEAPGLMEYDGDLRQIFTNFVFKPITDESGETHSVMIVATEVTEQVLANKAIGAAKYRLEAMVQTTPVAMTILSGRELVIEQANAAMYEIWQRNAGQTLGKRLIDVFPELVGQPFPELLARVFDTAESIAFPELPVLIKHPDGSEKNIYVNFSYDPIIDQDQQVESILASVVDVTGSVRSRQQLEQSQTELQETTEELAASNEELSAINEEMVASNEELASTNEELVSTQEHLHELIGQLQESKERFSFLLNTIPQQVWTADASGAIDYVNQVVIKDFGASMDTIVGEGWQRFIHPEDLPRAMDLWLHAIENGNEYVVEFRLLFADGNYQWHLGRAVPLIENGRIQLWLGTNTNIDLQKINEQKKDEFISIASHELKTPLTSIKAFNQLLLRGGDINRLAGFAQKSADHIKRLEKLIADLLDVTRMNSGKLEYDMQPFSFRQLLTESVENIRHMAVKHEIILKNAVDISFTGDHFRLEQVMNNFLSNAVKYSPQGEKVIVNSALESDRLIVSVQDFGIGIDPTHVNKLFDRYYRVDNTAMRFEGLGLGLFISSEILKRHQGKVWIESELGKGSTFYFSIPILTEGSSEPAIAVDLGAKLENN</sequence>
<keyword evidence="10" id="KW-1133">Transmembrane helix</keyword>
<dbReference type="InterPro" id="IPR003594">
    <property type="entry name" value="HATPase_dom"/>
</dbReference>
<dbReference type="Pfam" id="PF08447">
    <property type="entry name" value="PAS_3"/>
    <property type="match status" value="1"/>
</dbReference>
<evidence type="ECO:0000259" key="15">
    <source>
        <dbReference type="PROSITE" id="PS50112"/>
    </source>
</evidence>
<keyword evidence="11" id="KW-0902">Two-component regulatory system</keyword>
<feature type="domain" description="PAS" evidence="15">
    <location>
        <begin position="515"/>
        <end position="585"/>
    </location>
</feature>
<evidence type="ECO:0000256" key="12">
    <source>
        <dbReference type="ARBA" id="ARBA00023136"/>
    </source>
</evidence>
<protein>
    <recommendedName>
        <fullName evidence="3">histidine kinase</fullName>
        <ecNumber evidence="3">2.7.13.3</ecNumber>
    </recommendedName>
</protein>
<evidence type="ECO:0000256" key="8">
    <source>
        <dbReference type="ARBA" id="ARBA00022777"/>
    </source>
</evidence>
<comment type="catalytic activity">
    <reaction evidence="1">
        <text>ATP + protein L-histidine = ADP + protein N-phospho-L-histidine.</text>
        <dbReference type="EC" id="2.7.13.3"/>
    </reaction>
</comment>
<dbReference type="InterPro" id="IPR001610">
    <property type="entry name" value="PAC"/>
</dbReference>
<keyword evidence="6" id="KW-0812">Transmembrane</keyword>
<dbReference type="Pfam" id="PF08448">
    <property type="entry name" value="PAS_4"/>
    <property type="match status" value="2"/>
</dbReference>
<dbReference type="InterPro" id="IPR000700">
    <property type="entry name" value="PAS-assoc_C"/>
</dbReference>
<dbReference type="InterPro" id="IPR003661">
    <property type="entry name" value="HisK_dim/P_dom"/>
</dbReference>
<dbReference type="InterPro" id="IPR035965">
    <property type="entry name" value="PAS-like_dom_sf"/>
</dbReference>
<dbReference type="InterPro" id="IPR013656">
    <property type="entry name" value="PAS_4"/>
</dbReference>
<dbReference type="EC" id="2.7.13.3" evidence="3"/>
<evidence type="ECO:0000256" key="1">
    <source>
        <dbReference type="ARBA" id="ARBA00000085"/>
    </source>
</evidence>
<dbReference type="Pfam" id="PF02518">
    <property type="entry name" value="HATPase_c"/>
    <property type="match status" value="1"/>
</dbReference>
<evidence type="ECO:0000259" key="16">
    <source>
        <dbReference type="PROSITE" id="PS50113"/>
    </source>
</evidence>
<proteinExistence type="predicted"/>
<evidence type="ECO:0000256" key="11">
    <source>
        <dbReference type="ARBA" id="ARBA00023012"/>
    </source>
</evidence>
<keyword evidence="5" id="KW-0808">Transferase</keyword>
<dbReference type="EMBL" id="JAJPWV010000001">
    <property type="protein sequence ID" value="MCD8739008.1"/>
    <property type="molecule type" value="Genomic_DNA"/>
</dbReference>
<evidence type="ECO:0000256" key="7">
    <source>
        <dbReference type="ARBA" id="ARBA00022741"/>
    </source>
</evidence>
<dbReference type="InterPro" id="IPR004358">
    <property type="entry name" value="Sig_transdc_His_kin-like_C"/>
</dbReference>
<keyword evidence="9" id="KW-0067">ATP-binding</keyword>
<dbReference type="SMART" id="SM00086">
    <property type="entry name" value="PAC"/>
    <property type="match status" value="2"/>
</dbReference>
<comment type="subcellular location">
    <subcellularLocation>
        <location evidence="2">Membrane</location>
        <topology evidence="2">Multi-pass membrane protein</topology>
    </subcellularLocation>
</comment>
<evidence type="ECO:0000313" key="18">
    <source>
        <dbReference type="Proteomes" id="UP001199919"/>
    </source>
</evidence>
<dbReference type="InterPro" id="IPR005467">
    <property type="entry name" value="His_kinase_dom"/>
</dbReference>
<evidence type="ECO:0000256" key="4">
    <source>
        <dbReference type="ARBA" id="ARBA00022553"/>
    </source>
</evidence>
<dbReference type="SUPFAM" id="SSF47384">
    <property type="entry name" value="Homodimeric domain of signal transducing histidine kinase"/>
    <property type="match status" value="1"/>
</dbReference>
<dbReference type="PROSITE" id="PS50113">
    <property type="entry name" value="PAC"/>
    <property type="match status" value="1"/>
</dbReference>
<evidence type="ECO:0000256" key="2">
    <source>
        <dbReference type="ARBA" id="ARBA00004141"/>
    </source>
</evidence>
<dbReference type="Gene3D" id="1.10.287.130">
    <property type="match status" value="1"/>
</dbReference>
<reference evidence="17 18" key="1">
    <citation type="submission" date="2021-12" db="EMBL/GenBank/DDBJ databases">
        <title>Mucilaginibacter roseus genome.</title>
        <authorList>
            <person name="Ferreira J.R."/>
            <person name="Newman J.D."/>
        </authorList>
    </citation>
    <scope>NUCLEOTIDE SEQUENCE [LARGE SCALE GENOMIC DNA]</scope>
    <source>
        <strain evidence="17 18">LMG 28454</strain>
    </source>
</reference>
<dbReference type="NCBIfam" id="TIGR00229">
    <property type="entry name" value="sensory_box"/>
    <property type="match status" value="1"/>
</dbReference>
<evidence type="ECO:0000256" key="9">
    <source>
        <dbReference type="ARBA" id="ARBA00022840"/>
    </source>
</evidence>
<dbReference type="InterPro" id="IPR013655">
    <property type="entry name" value="PAS_fold_3"/>
</dbReference>
<dbReference type="Proteomes" id="UP001199919">
    <property type="component" value="Unassembled WGS sequence"/>
</dbReference>
<dbReference type="CDD" id="cd00130">
    <property type="entry name" value="PAS"/>
    <property type="match status" value="1"/>
</dbReference>
<dbReference type="RefSeq" id="WP_232174884.1">
    <property type="nucleotide sequence ID" value="NZ_JAJPWV010000001.1"/>
</dbReference>
<dbReference type="CDD" id="cd00082">
    <property type="entry name" value="HisKA"/>
    <property type="match status" value="1"/>
</dbReference>
<dbReference type="PANTHER" id="PTHR42878:SF7">
    <property type="entry name" value="SENSOR HISTIDINE KINASE GLRK"/>
    <property type="match status" value="1"/>
</dbReference>
<evidence type="ECO:0000256" key="3">
    <source>
        <dbReference type="ARBA" id="ARBA00012438"/>
    </source>
</evidence>
<dbReference type="SMART" id="SM00388">
    <property type="entry name" value="HisKA"/>
    <property type="match status" value="1"/>
</dbReference>
<dbReference type="Pfam" id="PF00512">
    <property type="entry name" value="HisKA"/>
    <property type="match status" value="1"/>
</dbReference>
<dbReference type="InterPro" id="IPR000014">
    <property type="entry name" value="PAS"/>
</dbReference>
<feature type="coiled-coil region" evidence="13">
    <location>
        <begin position="128"/>
        <end position="189"/>
    </location>
</feature>
<evidence type="ECO:0000256" key="13">
    <source>
        <dbReference type="SAM" id="Coils"/>
    </source>
</evidence>
<keyword evidence="13" id="KW-0175">Coiled coil</keyword>
<evidence type="ECO:0000256" key="10">
    <source>
        <dbReference type="ARBA" id="ARBA00022989"/>
    </source>
</evidence>
<dbReference type="SMART" id="SM00091">
    <property type="entry name" value="PAS"/>
    <property type="match status" value="4"/>
</dbReference>
<dbReference type="SMART" id="SM00387">
    <property type="entry name" value="HATPase_c"/>
    <property type="match status" value="1"/>
</dbReference>
<dbReference type="PANTHER" id="PTHR42878">
    <property type="entry name" value="TWO-COMPONENT HISTIDINE KINASE"/>
    <property type="match status" value="1"/>
</dbReference>
<dbReference type="InterPro" id="IPR036890">
    <property type="entry name" value="HATPase_C_sf"/>
</dbReference>
<dbReference type="PROSITE" id="PS50109">
    <property type="entry name" value="HIS_KIN"/>
    <property type="match status" value="1"/>
</dbReference>
<feature type="coiled-coil region" evidence="13">
    <location>
        <begin position="449"/>
        <end position="497"/>
    </location>
</feature>
<dbReference type="InterPro" id="IPR050351">
    <property type="entry name" value="BphY/WalK/GraS-like"/>
</dbReference>
<dbReference type="PRINTS" id="PR00344">
    <property type="entry name" value="BCTRLSENSOR"/>
</dbReference>
<keyword evidence="8" id="KW-0418">Kinase</keyword>
<dbReference type="SUPFAM" id="SSF55874">
    <property type="entry name" value="ATPase domain of HSP90 chaperone/DNA topoisomerase II/histidine kinase"/>
    <property type="match status" value="1"/>
</dbReference>
<evidence type="ECO:0000256" key="5">
    <source>
        <dbReference type="ARBA" id="ARBA00022679"/>
    </source>
</evidence>
<evidence type="ECO:0000256" key="6">
    <source>
        <dbReference type="ARBA" id="ARBA00022692"/>
    </source>
</evidence>
<evidence type="ECO:0000259" key="14">
    <source>
        <dbReference type="PROSITE" id="PS50109"/>
    </source>
</evidence>
<accession>A0ABS8TYW6</accession>
<comment type="caution">
    <text evidence="17">The sequence shown here is derived from an EMBL/GenBank/DDBJ whole genome shotgun (WGS) entry which is preliminary data.</text>
</comment>
<evidence type="ECO:0000313" key="17">
    <source>
        <dbReference type="EMBL" id="MCD8739008.1"/>
    </source>
</evidence>
<organism evidence="17 18">
    <name type="scientific">Mucilaginibacter roseus</name>
    <dbReference type="NCBI Taxonomy" id="1528868"/>
    <lineage>
        <taxon>Bacteria</taxon>
        <taxon>Pseudomonadati</taxon>
        <taxon>Bacteroidota</taxon>
        <taxon>Sphingobacteriia</taxon>
        <taxon>Sphingobacteriales</taxon>
        <taxon>Sphingobacteriaceae</taxon>
        <taxon>Mucilaginibacter</taxon>
    </lineage>
</organism>
<keyword evidence="12" id="KW-0472">Membrane</keyword>
<dbReference type="InterPro" id="IPR036097">
    <property type="entry name" value="HisK_dim/P_sf"/>
</dbReference>
<keyword evidence="18" id="KW-1185">Reference proteome</keyword>
<dbReference type="Gene3D" id="3.30.565.10">
    <property type="entry name" value="Histidine kinase-like ATPase, C-terminal domain"/>
    <property type="match status" value="1"/>
</dbReference>
<feature type="domain" description="Histidine kinase" evidence="14">
    <location>
        <begin position="643"/>
        <end position="855"/>
    </location>
</feature>